<keyword evidence="3" id="KW-0815">Transposition</keyword>
<gene>
    <name evidence="6" type="ORF">HSCHL_2553</name>
</gene>
<dbReference type="Pfam" id="PF00872">
    <property type="entry name" value="Transposase_mut"/>
    <property type="match status" value="1"/>
</dbReference>
<evidence type="ECO:0000256" key="4">
    <source>
        <dbReference type="ARBA" id="ARBA00023125"/>
    </source>
</evidence>
<dbReference type="InterPro" id="IPR001207">
    <property type="entry name" value="Transposase_mutator"/>
</dbReference>
<comment type="caution">
    <text evidence="6">The sequence shown here is derived from an EMBL/GenBank/DDBJ whole genome shotgun (WGS) entry which is preliminary data.</text>
</comment>
<evidence type="ECO:0000256" key="5">
    <source>
        <dbReference type="ARBA" id="ARBA00023172"/>
    </source>
</evidence>
<protein>
    <submittedName>
        <fullName evidence="6">Mobile element protein</fullName>
    </submittedName>
</protein>
<dbReference type="EMBL" id="PEBV01000070">
    <property type="protein sequence ID" value="PTQ50824.1"/>
    <property type="molecule type" value="Genomic_DNA"/>
</dbReference>
<evidence type="ECO:0000256" key="1">
    <source>
        <dbReference type="ARBA" id="ARBA00002190"/>
    </source>
</evidence>
<accession>A0A2T5G3Q8</accession>
<evidence type="ECO:0000313" key="6">
    <source>
        <dbReference type="EMBL" id="PTQ50824.1"/>
    </source>
</evidence>
<evidence type="ECO:0000256" key="3">
    <source>
        <dbReference type="ARBA" id="ARBA00022578"/>
    </source>
</evidence>
<dbReference type="GO" id="GO:0006313">
    <property type="term" value="P:DNA transposition"/>
    <property type="evidence" value="ECO:0007669"/>
    <property type="project" value="InterPro"/>
</dbReference>
<name>A0A2T5G3Q8_HYDSH</name>
<organism evidence="6 7">
    <name type="scientific">Hydrogenibacillus schlegelii</name>
    <name type="common">Bacillus schlegelii</name>
    <dbReference type="NCBI Taxonomy" id="1484"/>
    <lineage>
        <taxon>Bacteria</taxon>
        <taxon>Bacillati</taxon>
        <taxon>Bacillota</taxon>
        <taxon>Bacilli</taxon>
        <taxon>Bacillales</taxon>
        <taxon>Bacillales Family X. Incertae Sedis</taxon>
        <taxon>Hydrogenibacillus</taxon>
    </lineage>
</organism>
<keyword evidence="5" id="KW-0233">DNA recombination</keyword>
<dbReference type="AlphaFoldDB" id="A0A2T5G3Q8"/>
<evidence type="ECO:0000313" key="7">
    <source>
        <dbReference type="Proteomes" id="UP000244180"/>
    </source>
</evidence>
<keyword evidence="4" id="KW-0238">DNA-binding</keyword>
<reference evidence="6 7" key="1">
    <citation type="submission" date="2017-08" db="EMBL/GenBank/DDBJ databases">
        <title>Burning lignite coal seam in the remote Altai Mountains harbors a hydrogen-driven thermophilic microbial community.</title>
        <authorList>
            <person name="Kadnikov V.V."/>
            <person name="Mardanov A.V."/>
            <person name="Ivasenko D."/>
            <person name="Beletsky A.V."/>
            <person name="Karnachuk O.V."/>
            <person name="Ravin N.V."/>
        </authorList>
    </citation>
    <scope>NUCLEOTIDE SEQUENCE [LARGE SCALE GENOMIC DNA]</scope>
    <source>
        <strain evidence="6">AL33</strain>
    </source>
</reference>
<evidence type="ECO:0000256" key="2">
    <source>
        <dbReference type="ARBA" id="ARBA00010961"/>
    </source>
</evidence>
<comment type="similarity">
    <text evidence="2">Belongs to the transposase mutator family.</text>
</comment>
<dbReference type="GO" id="GO:0004803">
    <property type="term" value="F:transposase activity"/>
    <property type="evidence" value="ECO:0007669"/>
    <property type="project" value="InterPro"/>
</dbReference>
<dbReference type="GO" id="GO:0003677">
    <property type="term" value="F:DNA binding"/>
    <property type="evidence" value="ECO:0007669"/>
    <property type="project" value="UniProtKB-KW"/>
</dbReference>
<dbReference type="Proteomes" id="UP000244180">
    <property type="component" value="Unassembled WGS sequence"/>
</dbReference>
<comment type="function">
    <text evidence="1">Required for the transposition of the insertion element.</text>
</comment>
<sequence>MGSEVSRLCADLDERMKRFRHRPLKGESPSLWLDAQAIQVRQDGRGGG</sequence>
<proteinExistence type="inferred from homology"/>